<keyword evidence="1" id="KW-0479">Metal-binding</keyword>
<evidence type="ECO:0000256" key="1">
    <source>
        <dbReference type="ARBA" id="ARBA00022723"/>
    </source>
</evidence>
<reference evidence="7" key="1">
    <citation type="submission" date="2020-06" db="EMBL/GenBank/DDBJ databases">
        <title>WGS assembly of Ceratodon purpureus strain R40.</title>
        <authorList>
            <person name="Carey S.B."/>
            <person name="Jenkins J."/>
            <person name="Shu S."/>
            <person name="Lovell J.T."/>
            <person name="Sreedasyam A."/>
            <person name="Maumus F."/>
            <person name="Tiley G.P."/>
            <person name="Fernandez-Pozo N."/>
            <person name="Barry K."/>
            <person name="Chen C."/>
            <person name="Wang M."/>
            <person name="Lipzen A."/>
            <person name="Daum C."/>
            <person name="Saski C.A."/>
            <person name="Payton A.C."/>
            <person name="Mcbreen J.C."/>
            <person name="Conrad R.E."/>
            <person name="Kollar L.M."/>
            <person name="Olsson S."/>
            <person name="Huttunen S."/>
            <person name="Landis J.B."/>
            <person name="Wickett N.J."/>
            <person name="Johnson M.G."/>
            <person name="Rensing S.A."/>
            <person name="Grimwood J."/>
            <person name="Schmutz J."/>
            <person name="Mcdaniel S.F."/>
        </authorList>
    </citation>
    <scope>NUCLEOTIDE SEQUENCE</scope>
    <source>
        <strain evidence="7">R40</strain>
    </source>
</reference>
<dbReference type="PANTHER" id="PTHR45931:SF3">
    <property type="entry name" value="RING ZINC FINGER-CONTAINING PROTEIN"/>
    <property type="match status" value="1"/>
</dbReference>
<feature type="region of interest" description="Disordered" evidence="5">
    <location>
        <begin position="29"/>
        <end position="55"/>
    </location>
</feature>
<organism evidence="7 8">
    <name type="scientific">Ceratodon purpureus</name>
    <name type="common">Fire moss</name>
    <name type="synonym">Dicranum purpureum</name>
    <dbReference type="NCBI Taxonomy" id="3225"/>
    <lineage>
        <taxon>Eukaryota</taxon>
        <taxon>Viridiplantae</taxon>
        <taxon>Streptophyta</taxon>
        <taxon>Embryophyta</taxon>
        <taxon>Bryophyta</taxon>
        <taxon>Bryophytina</taxon>
        <taxon>Bryopsida</taxon>
        <taxon>Dicranidae</taxon>
        <taxon>Pseudoditrichales</taxon>
        <taxon>Ditrichaceae</taxon>
        <taxon>Ceratodon</taxon>
    </lineage>
</organism>
<keyword evidence="2 4" id="KW-0863">Zinc-finger</keyword>
<dbReference type="EMBL" id="CM026430">
    <property type="protein sequence ID" value="KAG0563028.1"/>
    <property type="molecule type" value="Genomic_DNA"/>
</dbReference>
<dbReference type="GO" id="GO:0008270">
    <property type="term" value="F:zinc ion binding"/>
    <property type="evidence" value="ECO:0007669"/>
    <property type="project" value="UniProtKB-KW"/>
</dbReference>
<sequence length="248" mass="26904">MSNAVAIPAAPANGGVAISNRVGLEAGANNLRGERKAGKGRRRRQAAEQRRIEQQRWGQYVDDEDEDFSVMAPSPPSSRRRARRSLRRSSARDDLEEYLTGLENDDHATGLEDDLDLDVALALSFSIAEQNAIAHDTLGTPHLSVIANMTYESLVQLENVRCVASATVVAALPVCCFEKEQAAGFDQASEVCVICQGDYEPGDSQVKLPCQHAFHQACGAEWLLNYSKLCPVCKHDITDAATMASSSV</sequence>
<dbReference type="GO" id="GO:0006511">
    <property type="term" value="P:ubiquitin-dependent protein catabolic process"/>
    <property type="evidence" value="ECO:0007669"/>
    <property type="project" value="TreeGrafter"/>
</dbReference>
<dbReference type="SUPFAM" id="SSF57850">
    <property type="entry name" value="RING/U-box"/>
    <property type="match status" value="1"/>
</dbReference>
<dbReference type="Proteomes" id="UP000822688">
    <property type="component" value="Chromosome 9"/>
</dbReference>
<feature type="compositionally biased region" description="Basic and acidic residues" evidence="5">
    <location>
        <begin position="45"/>
        <end position="54"/>
    </location>
</feature>
<dbReference type="AlphaFoldDB" id="A0A8T0GZ39"/>
<evidence type="ECO:0000313" key="7">
    <source>
        <dbReference type="EMBL" id="KAG0563028.1"/>
    </source>
</evidence>
<dbReference type="PANTHER" id="PTHR45931">
    <property type="entry name" value="SI:CH211-59O9.10"/>
    <property type="match status" value="1"/>
</dbReference>
<proteinExistence type="predicted"/>
<dbReference type="SMART" id="SM00184">
    <property type="entry name" value="RING"/>
    <property type="match status" value="1"/>
</dbReference>
<dbReference type="GO" id="GO:0005634">
    <property type="term" value="C:nucleus"/>
    <property type="evidence" value="ECO:0007669"/>
    <property type="project" value="TreeGrafter"/>
</dbReference>
<evidence type="ECO:0000256" key="2">
    <source>
        <dbReference type="ARBA" id="ARBA00022771"/>
    </source>
</evidence>
<evidence type="ECO:0000256" key="5">
    <source>
        <dbReference type="SAM" id="MobiDB-lite"/>
    </source>
</evidence>
<dbReference type="Pfam" id="PF13639">
    <property type="entry name" value="zf-RING_2"/>
    <property type="match status" value="1"/>
</dbReference>
<keyword evidence="8" id="KW-1185">Reference proteome</keyword>
<evidence type="ECO:0000256" key="4">
    <source>
        <dbReference type="PROSITE-ProRule" id="PRU00175"/>
    </source>
</evidence>
<feature type="compositionally biased region" description="Basic residues" evidence="5">
    <location>
        <begin position="78"/>
        <end position="88"/>
    </location>
</feature>
<dbReference type="InterPro" id="IPR013083">
    <property type="entry name" value="Znf_RING/FYVE/PHD"/>
</dbReference>
<dbReference type="CDD" id="cd16448">
    <property type="entry name" value="RING-H2"/>
    <property type="match status" value="1"/>
</dbReference>
<protein>
    <recommendedName>
        <fullName evidence="6">RING-type domain-containing protein</fullName>
    </recommendedName>
</protein>
<dbReference type="PROSITE" id="PS50089">
    <property type="entry name" value="ZF_RING_2"/>
    <property type="match status" value="1"/>
</dbReference>
<evidence type="ECO:0000313" key="8">
    <source>
        <dbReference type="Proteomes" id="UP000822688"/>
    </source>
</evidence>
<evidence type="ECO:0000259" key="6">
    <source>
        <dbReference type="PROSITE" id="PS50089"/>
    </source>
</evidence>
<dbReference type="InterPro" id="IPR001841">
    <property type="entry name" value="Znf_RING"/>
</dbReference>
<dbReference type="OrthoDB" id="4348522at2759"/>
<gene>
    <name evidence="7" type="ORF">KC19_9G191400</name>
</gene>
<keyword evidence="3" id="KW-0862">Zinc</keyword>
<evidence type="ECO:0000256" key="3">
    <source>
        <dbReference type="ARBA" id="ARBA00022833"/>
    </source>
</evidence>
<comment type="caution">
    <text evidence="7">The sequence shown here is derived from an EMBL/GenBank/DDBJ whole genome shotgun (WGS) entry which is preliminary data.</text>
</comment>
<dbReference type="Gene3D" id="3.30.40.10">
    <property type="entry name" value="Zinc/RING finger domain, C3HC4 (zinc finger)"/>
    <property type="match status" value="1"/>
</dbReference>
<accession>A0A8T0GZ39</accession>
<dbReference type="GO" id="GO:0061630">
    <property type="term" value="F:ubiquitin protein ligase activity"/>
    <property type="evidence" value="ECO:0007669"/>
    <property type="project" value="TreeGrafter"/>
</dbReference>
<feature type="domain" description="RING-type" evidence="6">
    <location>
        <begin position="192"/>
        <end position="234"/>
    </location>
</feature>
<feature type="region of interest" description="Disordered" evidence="5">
    <location>
        <begin position="67"/>
        <end position="88"/>
    </location>
</feature>
<dbReference type="InterPro" id="IPR051834">
    <property type="entry name" value="RING_finger_E3_ligase"/>
</dbReference>
<name>A0A8T0GZ39_CERPU</name>